<feature type="binding site" evidence="6">
    <location>
        <position position="108"/>
    </location>
    <ligand>
        <name>Zn(2+)</name>
        <dbReference type="ChEBI" id="CHEBI:29105"/>
    </ligand>
</feature>
<dbReference type="Pfam" id="PF00484">
    <property type="entry name" value="Pro_CA"/>
    <property type="match status" value="1"/>
</dbReference>
<dbReference type="InterPro" id="IPR036874">
    <property type="entry name" value="Carbonic_anhydrase_sf"/>
</dbReference>
<comment type="similarity">
    <text evidence="1 7">Belongs to the beta-class carbonic anhydrase family.</text>
</comment>
<comment type="catalytic activity">
    <reaction evidence="5 7">
        <text>hydrogencarbonate + H(+) = CO2 + H2O</text>
        <dbReference type="Rhea" id="RHEA:10748"/>
        <dbReference type="ChEBI" id="CHEBI:15377"/>
        <dbReference type="ChEBI" id="CHEBI:15378"/>
        <dbReference type="ChEBI" id="CHEBI:16526"/>
        <dbReference type="ChEBI" id="CHEBI:17544"/>
        <dbReference type="EC" id="4.2.1.1"/>
    </reaction>
</comment>
<dbReference type="PROSITE" id="PS00704">
    <property type="entry name" value="PROK_CO2_ANHYDRASE_1"/>
    <property type="match status" value="1"/>
</dbReference>
<evidence type="ECO:0000256" key="4">
    <source>
        <dbReference type="ARBA" id="ARBA00023239"/>
    </source>
</evidence>
<accession>A0A1I7I2B7</accession>
<dbReference type="SUPFAM" id="SSF53056">
    <property type="entry name" value="beta-carbonic anhydrase, cab"/>
    <property type="match status" value="1"/>
</dbReference>
<dbReference type="PANTHER" id="PTHR11002">
    <property type="entry name" value="CARBONIC ANHYDRASE"/>
    <property type="match status" value="1"/>
</dbReference>
<dbReference type="SMART" id="SM00947">
    <property type="entry name" value="Pro_CA"/>
    <property type="match status" value="1"/>
</dbReference>
<keyword evidence="6" id="KW-0479">Metal-binding</keyword>
<feature type="binding site" evidence="6">
    <location>
        <position position="111"/>
    </location>
    <ligand>
        <name>Zn(2+)</name>
        <dbReference type="ChEBI" id="CHEBI:29105"/>
    </ligand>
</feature>
<evidence type="ECO:0000313" key="9">
    <source>
        <dbReference type="Proteomes" id="UP000198817"/>
    </source>
</evidence>
<evidence type="ECO:0000256" key="5">
    <source>
        <dbReference type="ARBA" id="ARBA00048348"/>
    </source>
</evidence>
<dbReference type="GO" id="GO:0015976">
    <property type="term" value="P:carbon utilization"/>
    <property type="evidence" value="ECO:0007669"/>
    <property type="project" value="InterPro"/>
</dbReference>
<dbReference type="InterPro" id="IPR015892">
    <property type="entry name" value="Carbonic_anhydrase_CS"/>
</dbReference>
<dbReference type="Proteomes" id="UP000198817">
    <property type="component" value="Unassembled WGS sequence"/>
</dbReference>
<evidence type="ECO:0000256" key="1">
    <source>
        <dbReference type="ARBA" id="ARBA00006217"/>
    </source>
</evidence>
<protein>
    <recommendedName>
        <fullName evidence="2 7">Carbonic anhydrase</fullName>
        <ecNumber evidence="2 7">4.2.1.1</ecNumber>
    </recommendedName>
    <alternativeName>
        <fullName evidence="7">Carbonate dehydratase</fullName>
    </alternativeName>
</protein>
<dbReference type="EMBL" id="FPBT01000030">
    <property type="protein sequence ID" value="SFU67099.1"/>
    <property type="molecule type" value="Genomic_DNA"/>
</dbReference>
<keyword evidence="9" id="KW-1185">Reference proteome</keyword>
<gene>
    <name evidence="8" type="ORF">SAMN05216508_1303</name>
</gene>
<comment type="function">
    <text evidence="7">Reversible hydration of carbon dioxide.</text>
</comment>
<dbReference type="InterPro" id="IPR001765">
    <property type="entry name" value="Carbonic_anhydrase"/>
</dbReference>
<evidence type="ECO:0000256" key="3">
    <source>
        <dbReference type="ARBA" id="ARBA00022833"/>
    </source>
</evidence>
<keyword evidence="3 6" id="KW-0862">Zinc</keyword>
<dbReference type="PANTHER" id="PTHR11002:SF79">
    <property type="entry name" value="CARBONIC ANHYDRASE 2"/>
    <property type="match status" value="1"/>
</dbReference>
<feature type="binding site" evidence="6">
    <location>
        <position position="55"/>
    </location>
    <ligand>
        <name>Zn(2+)</name>
        <dbReference type="ChEBI" id="CHEBI:29105"/>
    </ligand>
</feature>
<evidence type="ECO:0000313" key="8">
    <source>
        <dbReference type="EMBL" id="SFU67099.1"/>
    </source>
</evidence>
<dbReference type="AlphaFoldDB" id="A0A1I7I2B7"/>
<keyword evidence="4 7" id="KW-0456">Lyase</keyword>
<dbReference type="PROSITE" id="PS00705">
    <property type="entry name" value="PROK_CO2_ANHYDRASE_2"/>
    <property type="match status" value="1"/>
</dbReference>
<feature type="binding site" evidence="6">
    <location>
        <position position="57"/>
    </location>
    <ligand>
        <name>Zn(2+)</name>
        <dbReference type="ChEBI" id="CHEBI:29105"/>
    </ligand>
</feature>
<dbReference type="GO" id="GO:0004089">
    <property type="term" value="F:carbonate dehydratase activity"/>
    <property type="evidence" value="ECO:0007669"/>
    <property type="project" value="UniProtKB-UniRule"/>
</dbReference>
<organism evidence="8 9">
    <name type="scientific">Eubacterium pyruvativorans</name>
    <dbReference type="NCBI Taxonomy" id="155865"/>
    <lineage>
        <taxon>Bacteria</taxon>
        <taxon>Bacillati</taxon>
        <taxon>Bacillota</taxon>
        <taxon>Clostridia</taxon>
        <taxon>Eubacteriales</taxon>
        <taxon>Eubacteriaceae</taxon>
        <taxon>Eubacterium</taxon>
    </lineage>
</organism>
<dbReference type="OrthoDB" id="9769739at2"/>
<evidence type="ECO:0000256" key="6">
    <source>
        <dbReference type="PIRSR" id="PIRSR601765-1"/>
    </source>
</evidence>
<name>A0A1I7I2B7_9FIRM</name>
<reference evidence="8 9" key="1">
    <citation type="submission" date="2016-10" db="EMBL/GenBank/DDBJ databases">
        <authorList>
            <person name="de Groot N.N."/>
        </authorList>
    </citation>
    <scope>NUCLEOTIDE SEQUENCE [LARGE SCALE GENOMIC DNA]</scope>
    <source>
        <strain evidence="8 9">KHGC13</strain>
    </source>
</reference>
<evidence type="ECO:0000256" key="7">
    <source>
        <dbReference type="RuleBase" id="RU003956"/>
    </source>
</evidence>
<proteinExistence type="inferred from homology"/>
<dbReference type="RefSeq" id="WP_090471963.1">
    <property type="nucleotide sequence ID" value="NZ_FOWF01000033.1"/>
</dbReference>
<dbReference type="GO" id="GO:0008270">
    <property type="term" value="F:zinc ion binding"/>
    <property type="evidence" value="ECO:0007669"/>
    <property type="project" value="UniProtKB-UniRule"/>
</dbReference>
<dbReference type="STRING" id="155865.SAMN05216515_13320"/>
<dbReference type="EC" id="4.2.1.1" evidence="2 7"/>
<comment type="cofactor">
    <cofactor evidence="6">
        <name>Zn(2+)</name>
        <dbReference type="ChEBI" id="CHEBI:29105"/>
    </cofactor>
    <text evidence="6">Binds 1 zinc ion per subunit.</text>
</comment>
<evidence type="ECO:0000256" key="2">
    <source>
        <dbReference type="ARBA" id="ARBA00012925"/>
    </source>
</evidence>
<sequence length="207" mass="22437">MSPVKNVSPREALRRLKEGNQQYLRAERPSGDISPAIRKETAAHGQKPFAVVIACSDSRVIPEDIFSCGIGDLFVIRTAGNTIDRPQLASIEYALHHLGTRLILVLGHTRCGAVGAALQPEEGGIFVPYLLEEIRRGIGGETDERAASIRNIQCSVRRIEADLKIPKRGGENSPEAAGALYDVDTGEVIFFSDDRSNAAESETDDAL</sequence>
<dbReference type="Gene3D" id="3.40.1050.10">
    <property type="entry name" value="Carbonic anhydrase"/>
    <property type="match status" value="1"/>
</dbReference>